<reference evidence="1 2" key="1">
    <citation type="journal article" date="2019" name="Nat. Ecol. Evol.">
        <title>Megaphylogeny resolves global patterns of mushroom evolution.</title>
        <authorList>
            <person name="Varga T."/>
            <person name="Krizsan K."/>
            <person name="Foldi C."/>
            <person name="Dima B."/>
            <person name="Sanchez-Garcia M."/>
            <person name="Sanchez-Ramirez S."/>
            <person name="Szollosi G.J."/>
            <person name="Szarkandi J.G."/>
            <person name="Papp V."/>
            <person name="Albert L."/>
            <person name="Andreopoulos W."/>
            <person name="Angelini C."/>
            <person name="Antonin V."/>
            <person name="Barry K.W."/>
            <person name="Bougher N.L."/>
            <person name="Buchanan P."/>
            <person name="Buyck B."/>
            <person name="Bense V."/>
            <person name="Catcheside P."/>
            <person name="Chovatia M."/>
            <person name="Cooper J."/>
            <person name="Damon W."/>
            <person name="Desjardin D."/>
            <person name="Finy P."/>
            <person name="Geml J."/>
            <person name="Haridas S."/>
            <person name="Hughes K."/>
            <person name="Justo A."/>
            <person name="Karasinski D."/>
            <person name="Kautmanova I."/>
            <person name="Kiss B."/>
            <person name="Kocsube S."/>
            <person name="Kotiranta H."/>
            <person name="LaButti K.M."/>
            <person name="Lechner B.E."/>
            <person name="Liimatainen K."/>
            <person name="Lipzen A."/>
            <person name="Lukacs Z."/>
            <person name="Mihaltcheva S."/>
            <person name="Morgado L.N."/>
            <person name="Niskanen T."/>
            <person name="Noordeloos M.E."/>
            <person name="Ohm R.A."/>
            <person name="Ortiz-Santana B."/>
            <person name="Ovrebo C."/>
            <person name="Racz N."/>
            <person name="Riley R."/>
            <person name="Savchenko A."/>
            <person name="Shiryaev A."/>
            <person name="Soop K."/>
            <person name="Spirin V."/>
            <person name="Szebenyi C."/>
            <person name="Tomsovsky M."/>
            <person name="Tulloss R.E."/>
            <person name="Uehling J."/>
            <person name="Grigoriev I.V."/>
            <person name="Vagvolgyi C."/>
            <person name="Papp T."/>
            <person name="Martin F.M."/>
            <person name="Miettinen O."/>
            <person name="Hibbett D.S."/>
            <person name="Nagy L.G."/>
        </authorList>
    </citation>
    <scope>NUCLEOTIDE SEQUENCE [LARGE SCALE GENOMIC DNA]</scope>
    <source>
        <strain evidence="1 2">CBS 166.37</strain>
    </source>
</reference>
<keyword evidence="2" id="KW-1185">Reference proteome</keyword>
<gene>
    <name evidence="1" type="ORF">BDQ12DRAFT_494983</name>
</gene>
<evidence type="ECO:0000313" key="1">
    <source>
        <dbReference type="EMBL" id="TFK40371.1"/>
    </source>
</evidence>
<protein>
    <submittedName>
        <fullName evidence="1">Uncharacterized protein</fullName>
    </submittedName>
</protein>
<dbReference type="EMBL" id="ML213597">
    <property type="protein sequence ID" value="TFK40371.1"/>
    <property type="molecule type" value="Genomic_DNA"/>
</dbReference>
<proteinExistence type="predicted"/>
<name>A0A5C3MGV3_9AGAR</name>
<sequence length="118" mass="13377">MTYRISSRIWDLQRLPEAQRLLSASLRYLASMWKIFSAMSHPIPAARQLFTSDDSEKAALPLQSLADSLRSLTTSRCLVFHFSLLPSVFMSSMRHWTSLNIPLVSPGFLFGLTTEKQA</sequence>
<organism evidence="1 2">
    <name type="scientific">Crucibulum laeve</name>
    <dbReference type="NCBI Taxonomy" id="68775"/>
    <lineage>
        <taxon>Eukaryota</taxon>
        <taxon>Fungi</taxon>
        <taxon>Dikarya</taxon>
        <taxon>Basidiomycota</taxon>
        <taxon>Agaricomycotina</taxon>
        <taxon>Agaricomycetes</taxon>
        <taxon>Agaricomycetidae</taxon>
        <taxon>Agaricales</taxon>
        <taxon>Agaricineae</taxon>
        <taxon>Nidulariaceae</taxon>
        <taxon>Crucibulum</taxon>
    </lineage>
</organism>
<accession>A0A5C3MGV3</accession>
<dbReference type="AlphaFoldDB" id="A0A5C3MGV3"/>
<dbReference type="Proteomes" id="UP000308652">
    <property type="component" value="Unassembled WGS sequence"/>
</dbReference>
<evidence type="ECO:0000313" key="2">
    <source>
        <dbReference type="Proteomes" id="UP000308652"/>
    </source>
</evidence>